<evidence type="ECO:0000256" key="1">
    <source>
        <dbReference type="SAM" id="MobiDB-lite"/>
    </source>
</evidence>
<gene>
    <name evidence="2" type="ORF">BC938DRAFT_476371</name>
</gene>
<dbReference type="Proteomes" id="UP000274822">
    <property type="component" value="Unassembled WGS sequence"/>
</dbReference>
<reference evidence="2 3" key="1">
    <citation type="journal article" date="2018" name="New Phytol.">
        <title>Phylogenomics of Endogonaceae and evolution of mycorrhizas within Mucoromycota.</title>
        <authorList>
            <person name="Chang Y."/>
            <person name="Desiro A."/>
            <person name="Na H."/>
            <person name="Sandor L."/>
            <person name="Lipzen A."/>
            <person name="Clum A."/>
            <person name="Barry K."/>
            <person name="Grigoriev I.V."/>
            <person name="Martin F.M."/>
            <person name="Stajich J.E."/>
            <person name="Smith M.E."/>
            <person name="Bonito G."/>
            <person name="Spatafora J.W."/>
        </authorList>
    </citation>
    <scope>NUCLEOTIDE SEQUENCE [LARGE SCALE GENOMIC DNA]</scope>
    <source>
        <strain evidence="2 3">AD002</strain>
    </source>
</reference>
<evidence type="ECO:0000313" key="2">
    <source>
        <dbReference type="EMBL" id="RUS17049.1"/>
    </source>
</evidence>
<dbReference type="EMBL" id="RBNJ01023504">
    <property type="protein sequence ID" value="RUS17049.1"/>
    <property type="molecule type" value="Genomic_DNA"/>
</dbReference>
<feature type="region of interest" description="Disordered" evidence="1">
    <location>
        <begin position="1"/>
        <end position="21"/>
    </location>
</feature>
<evidence type="ECO:0000313" key="3">
    <source>
        <dbReference type="Proteomes" id="UP000274822"/>
    </source>
</evidence>
<comment type="caution">
    <text evidence="2">The sequence shown here is derived from an EMBL/GenBank/DDBJ whole genome shotgun (WGS) entry which is preliminary data.</text>
</comment>
<sequence length="222" mass="24070">MLATYHSSQTGPPTVTDILKSSQFDHPVKPLKSAAFSKGADLSDDFSKDLSLLSTPPTPAGVHDTNPLEREKAILYQQLLDVRAEVKDLEFHLEDLRGRKAKEGGKKKGGPPVVETDGLESVLYPSIGEWKRRGKSDDVCGVSVEADHNRENYLLQINNATFLASPPPAMEKSALAAPAKPAPPVAKETPQAEASEQVNVAKEVMSDVQVSLLCFREDLSLL</sequence>
<keyword evidence="3" id="KW-1185">Reference proteome</keyword>
<proteinExistence type="predicted"/>
<accession>A0A433PHT2</accession>
<organism evidence="2 3">
    <name type="scientific">Jimgerdemannia flammicorona</name>
    <dbReference type="NCBI Taxonomy" id="994334"/>
    <lineage>
        <taxon>Eukaryota</taxon>
        <taxon>Fungi</taxon>
        <taxon>Fungi incertae sedis</taxon>
        <taxon>Mucoromycota</taxon>
        <taxon>Mucoromycotina</taxon>
        <taxon>Endogonomycetes</taxon>
        <taxon>Endogonales</taxon>
        <taxon>Endogonaceae</taxon>
        <taxon>Jimgerdemannia</taxon>
    </lineage>
</organism>
<feature type="region of interest" description="Disordered" evidence="1">
    <location>
        <begin position="173"/>
        <end position="194"/>
    </location>
</feature>
<dbReference type="AlphaFoldDB" id="A0A433PHT2"/>
<name>A0A433PHT2_9FUNG</name>
<protein>
    <submittedName>
        <fullName evidence="2">Uncharacterized protein</fullName>
    </submittedName>
</protein>